<feature type="non-terminal residue" evidence="2">
    <location>
        <position position="175"/>
    </location>
</feature>
<evidence type="ECO:0000259" key="1">
    <source>
        <dbReference type="Pfam" id="PF05193"/>
    </source>
</evidence>
<dbReference type="Gene3D" id="3.30.830.10">
    <property type="entry name" value="Metalloenzyme, LuxS/M16 peptidase-like"/>
    <property type="match status" value="1"/>
</dbReference>
<evidence type="ECO:0000313" key="3">
    <source>
        <dbReference type="Proteomes" id="UP000266723"/>
    </source>
</evidence>
<feature type="domain" description="Peptidase M16 C-terminal" evidence="1">
    <location>
        <begin position="51"/>
        <end position="119"/>
    </location>
</feature>
<gene>
    <name evidence="2" type="ORF">DY000_02049595</name>
</gene>
<reference evidence="2 3" key="1">
    <citation type="journal article" date="2020" name="BMC Genomics">
        <title>Intraspecific diversification of the crop wild relative Brassica cretica Lam. using demographic model selection.</title>
        <authorList>
            <person name="Kioukis A."/>
            <person name="Michalopoulou V.A."/>
            <person name="Briers L."/>
            <person name="Pirintsos S."/>
            <person name="Studholme D.J."/>
            <person name="Pavlidis P."/>
            <person name="Sarris P.F."/>
        </authorList>
    </citation>
    <scope>NUCLEOTIDE SEQUENCE [LARGE SCALE GENOMIC DNA]</scope>
    <source>
        <strain evidence="3">cv. PFS-1207/04</strain>
    </source>
</reference>
<sequence>MVIVQLRKMKVEIAELAKNPMGLLMEAVHTAGYSGALANPLYAHESALDRLNGELLEEFMTENFTVARMVLVASGVEHEELLQVAEPLTSDLPNVPRQVEPKSQYTGGDFLQHTGGEVSMKDLLSLELHTLRWLLRFLAGITRKKQSSPLFFRCSWEEAAHSHLEALEKECTHGY</sequence>
<dbReference type="InterPro" id="IPR011249">
    <property type="entry name" value="Metalloenz_LuxS/M16"/>
</dbReference>
<proteinExistence type="predicted"/>
<accession>A0ABQ7EQI9</accession>
<name>A0ABQ7EQI9_BRACR</name>
<protein>
    <recommendedName>
        <fullName evidence="1">Peptidase M16 C-terminal domain-containing protein</fullName>
    </recommendedName>
</protein>
<dbReference type="EMBL" id="QGKV02000297">
    <property type="protein sequence ID" value="KAF3605978.1"/>
    <property type="molecule type" value="Genomic_DNA"/>
</dbReference>
<dbReference type="PANTHER" id="PTHR11851">
    <property type="entry name" value="METALLOPROTEASE"/>
    <property type="match status" value="1"/>
</dbReference>
<dbReference type="SUPFAM" id="SSF63411">
    <property type="entry name" value="LuxS/MPP-like metallohydrolase"/>
    <property type="match status" value="1"/>
</dbReference>
<dbReference type="InterPro" id="IPR050361">
    <property type="entry name" value="MPP/UQCRC_Complex"/>
</dbReference>
<dbReference type="Proteomes" id="UP000266723">
    <property type="component" value="Unassembled WGS sequence"/>
</dbReference>
<keyword evidence="3" id="KW-1185">Reference proteome</keyword>
<dbReference type="Pfam" id="PF05193">
    <property type="entry name" value="Peptidase_M16_C"/>
    <property type="match status" value="1"/>
</dbReference>
<dbReference type="PANTHER" id="PTHR11851:SF203">
    <property type="entry name" value="MITOCHONDRIAL-PROCESSING PEPTIDASE SUBUNIT ALPHA-1, MITOCHONDRIAL-RELATED"/>
    <property type="match status" value="1"/>
</dbReference>
<evidence type="ECO:0000313" key="2">
    <source>
        <dbReference type="EMBL" id="KAF3605978.1"/>
    </source>
</evidence>
<dbReference type="InterPro" id="IPR007863">
    <property type="entry name" value="Peptidase_M16_C"/>
</dbReference>
<organism evidence="2 3">
    <name type="scientific">Brassica cretica</name>
    <name type="common">Mustard</name>
    <dbReference type="NCBI Taxonomy" id="69181"/>
    <lineage>
        <taxon>Eukaryota</taxon>
        <taxon>Viridiplantae</taxon>
        <taxon>Streptophyta</taxon>
        <taxon>Embryophyta</taxon>
        <taxon>Tracheophyta</taxon>
        <taxon>Spermatophyta</taxon>
        <taxon>Magnoliopsida</taxon>
        <taxon>eudicotyledons</taxon>
        <taxon>Gunneridae</taxon>
        <taxon>Pentapetalae</taxon>
        <taxon>rosids</taxon>
        <taxon>malvids</taxon>
        <taxon>Brassicales</taxon>
        <taxon>Brassicaceae</taxon>
        <taxon>Brassiceae</taxon>
        <taxon>Brassica</taxon>
    </lineage>
</organism>
<comment type="caution">
    <text evidence="2">The sequence shown here is derived from an EMBL/GenBank/DDBJ whole genome shotgun (WGS) entry which is preliminary data.</text>
</comment>